<evidence type="ECO:0000256" key="10">
    <source>
        <dbReference type="SAM" id="Phobius"/>
    </source>
</evidence>
<dbReference type="InterPro" id="IPR016054">
    <property type="entry name" value="LY6_UPA_recep-like"/>
</dbReference>
<evidence type="ECO:0000256" key="8">
    <source>
        <dbReference type="ARBA" id="ARBA00023288"/>
    </source>
</evidence>
<evidence type="ECO:0000313" key="13">
    <source>
        <dbReference type="Proteomes" id="UP000503349"/>
    </source>
</evidence>
<protein>
    <submittedName>
        <fullName evidence="12">Sperm acrosome membrane-associated protein 4</fullName>
    </submittedName>
</protein>
<dbReference type="PANTHER" id="PTHR47613:SF1">
    <property type="entry name" value="SPERM ACROSOME MEMBRANE-ASSOCIATED PROTEIN 4"/>
    <property type="match status" value="1"/>
</dbReference>
<keyword evidence="5 10" id="KW-0472">Membrane</keyword>
<dbReference type="EMBL" id="CM015712">
    <property type="protein sequence ID" value="KAF3707277.1"/>
    <property type="molecule type" value="Genomic_DNA"/>
</dbReference>
<name>A0A6G1QXR7_CHAAH</name>
<dbReference type="Proteomes" id="UP000503349">
    <property type="component" value="Chromosome 1"/>
</dbReference>
<organism evidence="12 13">
    <name type="scientific">Channa argus</name>
    <name type="common">Northern snakehead</name>
    <name type="synonym">Ophicephalus argus</name>
    <dbReference type="NCBI Taxonomy" id="215402"/>
    <lineage>
        <taxon>Eukaryota</taxon>
        <taxon>Metazoa</taxon>
        <taxon>Chordata</taxon>
        <taxon>Craniata</taxon>
        <taxon>Vertebrata</taxon>
        <taxon>Euteleostomi</taxon>
        <taxon>Actinopterygii</taxon>
        <taxon>Neopterygii</taxon>
        <taxon>Teleostei</taxon>
        <taxon>Neoteleostei</taxon>
        <taxon>Acanthomorphata</taxon>
        <taxon>Anabantaria</taxon>
        <taxon>Anabantiformes</taxon>
        <taxon>Channoidei</taxon>
        <taxon>Channidae</taxon>
        <taxon>Channa</taxon>
    </lineage>
</organism>
<keyword evidence="10" id="KW-0812">Transmembrane</keyword>
<keyword evidence="2" id="KW-1003">Cell membrane</keyword>
<comment type="subcellular location">
    <subcellularLocation>
        <location evidence="1">Cell membrane</location>
        <topology evidence="1">Lipid-anchor</topology>
        <topology evidence="1">GPI-anchor</topology>
    </subcellularLocation>
</comment>
<keyword evidence="7" id="KW-0325">Glycoprotein</keyword>
<evidence type="ECO:0000256" key="4">
    <source>
        <dbReference type="ARBA" id="ARBA00022729"/>
    </source>
</evidence>
<evidence type="ECO:0000259" key="11">
    <source>
        <dbReference type="Pfam" id="PF00021"/>
    </source>
</evidence>
<evidence type="ECO:0000256" key="7">
    <source>
        <dbReference type="ARBA" id="ARBA00023180"/>
    </source>
</evidence>
<evidence type="ECO:0000256" key="6">
    <source>
        <dbReference type="ARBA" id="ARBA00023157"/>
    </source>
</evidence>
<keyword evidence="13" id="KW-1185">Reference proteome</keyword>
<keyword evidence="3" id="KW-0336">GPI-anchor</keyword>
<dbReference type="InterPro" id="IPR046354">
    <property type="entry name" value="SPACA4/Bouncer"/>
</dbReference>
<evidence type="ECO:0000313" key="12">
    <source>
        <dbReference type="EMBL" id="KAF3707277.1"/>
    </source>
</evidence>
<evidence type="ECO:0000256" key="2">
    <source>
        <dbReference type="ARBA" id="ARBA00022475"/>
    </source>
</evidence>
<keyword evidence="4" id="KW-0732">Signal</keyword>
<feature type="domain" description="UPAR/Ly6" evidence="11">
    <location>
        <begin position="5"/>
        <end position="87"/>
    </location>
</feature>
<reference evidence="13" key="2">
    <citation type="submission" date="2019-02" db="EMBL/GenBank/DDBJ databases">
        <title>Opniocepnalus argus Var Kimnra genome.</title>
        <authorList>
            <person name="Zhou C."/>
            <person name="Xiao S."/>
        </authorList>
    </citation>
    <scope>NUCLEOTIDE SEQUENCE [LARGE SCALE GENOMIC DNA]</scope>
</reference>
<dbReference type="Gene3D" id="2.10.60.10">
    <property type="entry name" value="CD59"/>
    <property type="match status" value="1"/>
</dbReference>
<evidence type="ECO:0000256" key="5">
    <source>
        <dbReference type="ARBA" id="ARBA00023136"/>
    </source>
</evidence>
<dbReference type="GO" id="GO:0098552">
    <property type="term" value="C:side of membrane"/>
    <property type="evidence" value="ECO:0007669"/>
    <property type="project" value="UniProtKB-KW"/>
</dbReference>
<dbReference type="GO" id="GO:0035036">
    <property type="term" value="P:sperm-egg recognition"/>
    <property type="evidence" value="ECO:0007669"/>
    <property type="project" value="TreeGrafter"/>
</dbReference>
<evidence type="ECO:0000256" key="1">
    <source>
        <dbReference type="ARBA" id="ARBA00004609"/>
    </source>
</evidence>
<keyword evidence="10" id="KW-1133">Transmembrane helix</keyword>
<dbReference type="PANTHER" id="PTHR47613">
    <property type="entry name" value="SPERM ACROSOME MEMBRANE-ASSOCIATED PROTEIN 4"/>
    <property type="match status" value="1"/>
</dbReference>
<gene>
    <name evidence="12" type="ORF">EXN66_Car000450</name>
</gene>
<comment type="similarity">
    <text evidence="9">Belongs to the SPACA4/bouncer family.</text>
</comment>
<proteinExistence type="inferred from homology"/>
<keyword evidence="8" id="KW-0449">Lipoprotein</keyword>
<dbReference type="GO" id="GO:0005886">
    <property type="term" value="C:plasma membrane"/>
    <property type="evidence" value="ECO:0007669"/>
    <property type="project" value="UniProtKB-SubCell"/>
</dbReference>
<dbReference type="InterPro" id="IPR045860">
    <property type="entry name" value="Snake_toxin-like_sf"/>
</dbReference>
<dbReference type="SUPFAM" id="SSF57302">
    <property type="entry name" value="Snake toxin-like"/>
    <property type="match status" value="1"/>
</dbReference>
<reference evidence="12 13" key="1">
    <citation type="submission" date="2019-02" db="EMBL/GenBank/DDBJ databases">
        <title>Opniocepnalus argus genome.</title>
        <authorList>
            <person name="Zhou C."/>
            <person name="Xiao S."/>
        </authorList>
    </citation>
    <scope>NUCLEOTIDE SEQUENCE [LARGE SCALE GENOMIC DNA]</scope>
    <source>
        <strain evidence="12">OARG1902GOOAL</strain>
        <tissue evidence="12">Muscle</tissue>
    </source>
</reference>
<evidence type="ECO:0000256" key="3">
    <source>
        <dbReference type="ARBA" id="ARBA00022622"/>
    </source>
</evidence>
<evidence type="ECO:0000256" key="9">
    <source>
        <dbReference type="ARBA" id="ARBA00029446"/>
    </source>
</evidence>
<keyword evidence="6" id="KW-1015">Disulfide bond</keyword>
<dbReference type="AlphaFoldDB" id="A0A6G1QXR7"/>
<dbReference type="Pfam" id="PF00021">
    <property type="entry name" value="UPAR_LY6"/>
    <property type="match status" value="1"/>
</dbReference>
<sequence length="114" mass="11901">MTTGQGLQCYNCDIGNQCTTTTKVTCQDGEKCFSGLGKAADNLDIVSKGCLASDDCDKTEDFEYTAIDPAVTYSLTKTCCDTELCNGGSKLSGASGLALAFTTIIALFVANILI</sequence>
<accession>A0A6G1QXR7</accession>
<feature type="transmembrane region" description="Helical" evidence="10">
    <location>
        <begin position="94"/>
        <end position="113"/>
    </location>
</feature>